<proteinExistence type="predicted"/>
<dbReference type="eggNOG" id="ENOG502TI87">
    <property type="taxonomic scope" value="Eukaryota"/>
</dbReference>
<evidence type="ECO:0000313" key="2">
    <source>
        <dbReference type="EMBL" id="EFP08456.1"/>
    </source>
</evidence>
<dbReference type="GO" id="GO:0007286">
    <property type="term" value="P:spermatid development"/>
    <property type="evidence" value="ECO:0007669"/>
    <property type="project" value="EnsemblMetazoa"/>
</dbReference>
<accession>E3MSU5</accession>
<organism evidence="3">
    <name type="scientific">Caenorhabditis remanei</name>
    <name type="common">Caenorhabditis vulgaris</name>
    <dbReference type="NCBI Taxonomy" id="31234"/>
    <lineage>
        <taxon>Eukaryota</taxon>
        <taxon>Metazoa</taxon>
        <taxon>Ecdysozoa</taxon>
        <taxon>Nematoda</taxon>
        <taxon>Chromadorea</taxon>
        <taxon>Rhabditida</taxon>
        <taxon>Rhabditina</taxon>
        <taxon>Rhabditomorpha</taxon>
        <taxon>Rhabditoidea</taxon>
        <taxon>Rhabditidae</taxon>
        <taxon>Peloderinae</taxon>
        <taxon>Caenorhabditis</taxon>
    </lineage>
</organism>
<dbReference type="FunCoup" id="E3MSU5">
    <property type="interactions" value="1689"/>
</dbReference>
<feature type="region of interest" description="Disordered" evidence="1">
    <location>
        <begin position="1"/>
        <end position="62"/>
    </location>
</feature>
<gene>
    <name evidence="2" type="primary">Cre-spe-17</name>
    <name evidence="2" type="ORF">CRE_15478</name>
</gene>
<protein>
    <submittedName>
        <fullName evidence="2">CRE-SPE-17 protein</fullName>
    </submittedName>
</protein>
<feature type="compositionally biased region" description="Low complexity" evidence="1">
    <location>
        <begin position="25"/>
        <end position="57"/>
    </location>
</feature>
<dbReference type="HOGENOM" id="CLU_151484_0_0_1"/>
<evidence type="ECO:0000256" key="1">
    <source>
        <dbReference type="SAM" id="MobiDB-lite"/>
    </source>
</evidence>
<keyword evidence="3" id="KW-1185">Reference proteome</keyword>
<dbReference type="EMBL" id="DS268474">
    <property type="protein sequence ID" value="EFP08456.1"/>
    <property type="molecule type" value="Genomic_DNA"/>
</dbReference>
<name>E3MSU5_CAERE</name>
<sequence>MKQVFESGSVVSCNKKEQPPLAPLSSCSSSGSDFLTSSTTSGTTESSGTSVSSIKSSDTNYGVASLKSDCSDDAMGTHLSPEEANWLKLAHEYTASEKPFKEQKGFHVARKLRTWHPKRSVSWSFLRRLYNGRQDMKEEQLANIAEMSIEEKK</sequence>
<dbReference type="OMA" id="NETPFRE"/>
<dbReference type="STRING" id="31234.E3MSU5"/>
<evidence type="ECO:0000313" key="3">
    <source>
        <dbReference type="Proteomes" id="UP000008281"/>
    </source>
</evidence>
<dbReference type="OrthoDB" id="5861477at2759"/>
<dbReference type="AlphaFoldDB" id="E3MSU5"/>
<dbReference type="Proteomes" id="UP000008281">
    <property type="component" value="Unassembled WGS sequence"/>
</dbReference>
<dbReference type="InParanoid" id="E3MSU5"/>
<reference evidence="2" key="1">
    <citation type="submission" date="2007-07" db="EMBL/GenBank/DDBJ databases">
        <title>PCAP assembly of the Caenorhabditis remanei genome.</title>
        <authorList>
            <consortium name="The Caenorhabditis remanei Sequencing Consortium"/>
            <person name="Wilson R.K."/>
        </authorList>
    </citation>
    <scope>NUCLEOTIDE SEQUENCE [LARGE SCALE GENOMIC DNA]</scope>
    <source>
        <strain evidence="2">PB4641</strain>
    </source>
</reference>